<dbReference type="AlphaFoldDB" id="A0A0M1VV62"/>
<dbReference type="InterPro" id="IPR037171">
    <property type="entry name" value="NagB/RpiA_transferase-like"/>
</dbReference>
<dbReference type="Proteomes" id="UP000004925">
    <property type="component" value="Unassembled WGS sequence"/>
</dbReference>
<protein>
    <recommendedName>
        <fullName evidence="1">LUD domain-containing protein</fullName>
    </recommendedName>
</protein>
<gene>
    <name evidence="2" type="ORF">FSCG_01213</name>
</gene>
<organism evidence="2 3">
    <name type="scientific">Fusobacterium vincentii 4_1_13</name>
    <dbReference type="NCBI Taxonomy" id="469606"/>
    <lineage>
        <taxon>Bacteria</taxon>
        <taxon>Fusobacteriati</taxon>
        <taxon>Fusobacteriota</taxon>
        <taxon>Fusobacteriia</taxon>
        <taxon>Fusobacteriales</taxon>
        <taxon>Fusobacteriaceae</taxon>
        <taxon>Fusobacterium</taxon>
    </lineage>
</organism>
<dbReference type="GeneID" id="300111311"/>
<comment type="caution">
    <text evidence="2">The sequence shown here is derived from an EMBL/GenBank/DDBJ whole genome shotgun (WGS) entry which is preliminary data.</text>
</comment>
<dbReference type="Pfam" id="PF02589">
    <property type="entry name" value="LUD_dom"/>
    <property type="match status" value="1"/>
</dbReference>
<accession>A0A0M1VV62</accession>
<dbReference type="SUPFAM" id="SSF100950">
    <property type="entry name" value="NagB/RpiA/CoA transferase-like"/>
    <property type="match status" value="1"/>
</dbReference>
<proteinExistence type="predicted"/>
<dbReference type="PANTHER" id="PTHR43682:SF1">
    <property type="entry name" value="LACTATE UTILIZATION PROTEIN C"/>
    <property type="match status" value="1"/>
</dbReference>
<dbReference type="eggNOG" id="COG1556">
    <property type="taxonomic scope" value="Bacteria"/>
</dbReference>
<dbReference type="InterPro" id="IPR024185">
    <property type="entry name" value="FTHF_cligase-like_sf"/>
</dbReference>
<dbReference type="Gene3D" id="3.40.50.10420">
    <property type="entry name" value="NagB/RpiA/CoA transferase-like"/>
    <property type="match status" value="1"/>
</dbReference>
<feature type="domain" description="LUD" evidence="1">
    <location>
        <begin position="10"/>
        <end position="180"/>
    </location>
</feature>
<evidence type="ECO:0000313" key="2">
    <source>
        <dbReference type="EMBL" id="EEO40500.1"/>
    </source>
</evidence>
<dbReference type="HOGENOM" id="CLU_090664_1_3_0"/>
<dbReference type="EMBL" id="ACDE02000019">
    <property type="protein sequence ID" value="EEO40500.1"/>
    <property type="molecule type" value="Genomic_DNA"/>
</dbReference>
<dbReference type="InterPro" id="IPR003741">
    <property type="entry name" value="LUD_dom"/>
</dbReference>
<evidence type="ECO:0000313" key="3">
    <source>
        <dbReference type="Proteomes" id="UP000004925"/>
    </source>
</evidence>
<sequence>MKSITDDLYESFKKNLESVNGNCMRTPKAELGKVITELFKEHNVDSISLFESPMLKEAGVVSSLQQNGITVHTDHIRLHAETDKGGLSEAQHGIAELGTIVQEQDDADGRMVATMSEYYIGVVKGSTIVPTYDDMFDILSGMKKIPNFVGFITGPSRTADIECVGTVGVHGPIEVSIVIVDDE</sequence>
<evidence type="ECO:0000259" key="1">
    <source>
        <dbReference type="Pfam" id="PF02589"/>
    </source>
</evidence>
<name>A0A0M1VV62_FUSVC</name>
<dbReference type="PANTHER" id="PTHR43682">
    <property type="entry name" value="LACTATE UTILIZATION PROTEIN C"/>
    <property type="match status" value="1"/>
</dbReference>
<dbReference type="RefSeq" id="WP_005911859.1">
    <property type="nucleotide sequence ID" value="NZ_KQ235737.1"/>
</dbReference>
<reference evidence="2 3" key="1">
    <citation type="submission" date="2011-10" db="EMBL/GenBank/DDBJ databases">
        <title>The Genome Sequence of Fusobacterium sp. 4_1_13.</title>
        <authorList>
            <consortium name="The Broad Institute Genome Sequencing Platform"/>
            <person name="Earl A."/>
            <person name="Ward D."/>
            <person name="Feldgarden M."/>
            <person name="Gevers D."/>
            <person name="Strauss J."/>
            <person name="Ambrose C."/>
            <person name="Allen-Vercoe E."/>
            <person name="Young S.K."/>
            <person name="Zeng Q."/>
            <person name="Gargeya S."/>
            <person name="Fitzgerald M."/>
            <person name="Haas B."/>
            <person name="Abouelleil A."/>
            <person name="Alvarado L."/>
            <person name="Arachchi H.M."/>
            <person name="Berlin A."/>
            <person name="Brown A."/>
            <person name="Chapman S.B."/>
            <person name="Chen Z."/>
            <person name="Dunbar C."/>
            <person name="Freedman E."/>
            <person name="Gearin G."/>
            <person name="Goldberg J."/>
            <person name="Griggs A."/>
            <person name="Gujja S."/>
            <person name="Heiman D."/>
            <person name="Howarth C."/>
            <person name="Larson L."/>
            <person name="Lui A."/>
            <person name="MacDonald P.J."/>
            <person name="Montmayeur A."/>
            <person name="Murphy C."/>
            <person name="Neiman D."/>
            <person name="Pearson M."/>
            <person name="Priest M."/>
            <person name="Roberts A."/>
            <person name="Saif S."/>
            <person name="Shea T."/>
            <person name="Shenoy N."/>
            <person name="Sisk P."/>
            <person name="Stolte C."/>
            <person name="Sykes S."/>
            <person name="Wortman J."/>
            <person name="Nusbaum C."/>
            <person name="Birren B."/>
        </authorList>
    </citation>
    <scope>NUCLEOTIDE SEQUENCE [LARGE SCALE GENOMIC DNA]</scope>
    <source>
        <strain evidence="2 3">4_1_13</strain>
    </source>
</reference>